<protein>
    <submittedName>
        <fullName evidence="1">Uncharacterized protein</fullName>
    </submittedName>
</protein>
<name>A0A1H3VQG0_SELRU</name>
<sequence length="1061" mass="123354">MDEVMDFMLDEDKILPYVFDGNKYYFPPDCEYDRKLRILYKGKGRSVRLRKLEKAKKDFNNDQIYKGGKIYKLVWYRPKKGQLDVESDMRVLDTDTRDKEVRHRQIIADYPLVGLKVYSSDERKKLLEDARSCLGKMHSSMGDYASLEEKEKVFLAAVEIVKNWDGADVTFTEYLCKCMGVPEEWYTDIVKCFNTGDMFSNDERWIYKDNQKENKSTLLIHALSPRKSWYALFDLVDILYRETLDSFYDESDPAIDMFLEALAEKFRGAKYRGKNSLKIGSKAYQIQEGIQKLVVERPKYSKILIQRILSRLEDTIEQRVEASQDYLDQMLDDWYMQKIKQAIDYQRKSQNTRRYDVASNLDSIHPKYRLNNEEELALDLPNIRQRQASTAYLNLFLDSADESIIMLDHHSLDVYQSNFVTTLRGTSLDLEKVLAKSAEQTEKKICLRLEIWCDDNLLYNSEKELYRSCWLFEGDVERKAQNCQLGEYRVLVPNGSTIADDAGLQTLYEKPYGYKLYLLDLQEDASVFINGITLGNQKKKDRLWVKLPDVHRELEYVEDGRIYQVCDEQQNQAKIEVIVPENLQANQFILRCDDVEYPLVKLTSTFLGTSQVFEFPLAATGEGVIIQILEPEKERQVVDECAFICIPALQGEFNKLVYYHAEDYKQAYLSVTETGKAEQKYSFGASDEQVKIPYGKGTLCFAIPKLTVGYWTKGERSKLAAWQNDWYWHKSLEDVALKVDVPDYIKRKVYLGEQPVEPMKIENGYDLDVMIRAGSENDHQALTARIEKDGQSVDISLGTIVYKTMFMNNMLEIKVDGEDQLIWKHGRYIGEANNNLKLILSVDGQAVEYDLSLEEPLIQKNCSLLGKYEYKIVREKRSFLGTERVLMSQGEVTLGDITRIRFKNKRIKLLGGIKIDFLGNYPDQDIILQSTYIEDIVYMGEKQDDNLGLVPVYEGVLYTKDNISGHRFDFCEEDSRKKLADGKEIRILAMHRVRITYLSELTLLLNFATGEYQGEALAVHHVKRNIFHLTDWNPDDLPKEKQGYYGLMDSYQYDVEENVDV</sequence>
<dbReference type="OrthoDB" id="2068144at2"/>
<dbReference type="AlphaFoldDB" id="A0A1H3VQG0"/>
<reference evidence="1 2" key="1">
    <citation type="submission" date="2016-10" db="EMBL/GenBank/DDBJ databases">
        <authorList>
            <person name="de Groot N.N."/>
        </authorList>
    </citation>
    <scope>NUCLEOTIDE SEQUENCE [LARGE SCALE GENOMIC DNA]</scope>
    <source>
        <strain evidence="1 2">DSM 2872</strain>
    </source>
</reference>
<evidence type="ECO:0000313" key="2">
    <source>
        <dbReference type="Proteomes" id="UP000183469"/>
    </source>
</evidence>
<dbReference type="Proteomes" id="UP000183469">
    <property type="component" value="Unassembled WGS sequence"/>
</dbReference>
<accession>A0A1H3VQG0</accession>
<gene>
    <name evidence="1" type="ORF">SAMN05660648_00428</name>
</gene>
<dbReference type="RefSeq" id="WP_074670516.1">
    <property type="nucleotide sequence ID" value="NZ_FNQG01000002.1"/>
</dbReference>
<organism evidence="1 2">
    <name type="scientific">Selenomonas ruminantium</name>
    <dbReference type="NCBI Taxonomy" id="971"/>
    <lineage>
        <taxon>Bacteria</taxon>
        <taxon>Bacillati</taxon>
        <taxon>Bacillota</taxon>
        <taxon>Negativicutes</taxon>
        <taxon>Selenomonadales</taxon>
        <taxon>Selenomonadaceae</taxon>
        <taxon>Selenomonas</taxon>
    </lineage>
</organism>
<evidence type="ECO:0000313" key="1">
    <source>
        <dbReference type="EMBL" id="SDZ76342.1"/>
    </source>
</evidence>
<dbReference type="EMBL" id="FNQG01000002">
    <property type="protein sequence ID" value="SDZ76342.1"/>
    <property type="molecule type" value="Genomic_DNA"/>
</dbReference>
<proteinExistence type="predicted"/>